<dbReference type="Proteomes" id="UP000333828">
    <property type="component" value="Unassembled WGS sequence"/>
</dbReference>
<dbReference type="InterPro" id="IPR050298">
    <property type="entry name" value="Gram-neg_bact_OMP"/>
</dbReference>
<evidence type="ECO:0000256" key="9">
    <source>
        <dbReference type="ARBA" id="ARBA00023136"/>
    </source>
</evidence>
<dbReference type="InterPro" id="IPR033900">
    <property type="entry name" value="Gram_neg_porin_domain"/>
</dbReference>
<dbReference type="AlphaFoldDB" id="A0A5E4TTS1"/>
<evidence type="ECO:0000256" key="6">
    <source>
        <dbReference type="ARBA" id="ARBA00022729"/>
    </source>
</evidence>
<evidence type="ECO:0000256" key="11">
    <source>
        <dbReference type="SAM" id="SignalP"/>
    </source>
</evidence>
<dbReference type="RefSeq" id="WP_150683711.1">
    <property type="nucleotide sequence ID" value="NZ_CABPSF010000002.1"/>
</dbReference>
<keyword evidence="9" id="KW-0472">Membrane</keyword>
<proteinExistence type="predicted"/>
<dbReference type="CDD" id="cd00342">
    <property type="entry name" value="gram_neg_porins"/>
    <property type="match status" value="1"/>
</dbReference>
<evidence type="ECO:0000256" key="1">
    <source>
        <dbReference type="ARBA" id="ARBA00004571"/>
    </source>
</evidence>
<evidence type="ECO:0000256" key="7">
    <source>
        <dbReference type="ARBA" id="ARBA00023065"/>
    </source>
</evidence>
<evidence type="ECO:0000259" key="12">
    <source>
        <dbReference type="Pfam" id="PF13609"/>
    </source>
</evidence>
<evidence type="ECO:0000256" key="2">
    <source>
        <dbReference type="ARBA" id="ARBA00011233"/>
    </source>
</evidence>
<dbReference type="GO" id="GO:0015288">
    <property type="term" value="F:porin activity"/>
    <property type="evidence" value="ECO:0007669"/>
    <property type="project" value="UniProtKB-KW"/>
</dbReference>
<evidence type="ECO:0000256" key="10">
    <source>
        <dbReference type="ARBA" id="ARBA00023237"/>
    </source>
</evidence>
<keyword evidence="6 11" id="KW-0732">Signal</keyword>
<dbReference type="GO" id="GO:0006811">
    <property type="term" value="P:monoatomic ion transport"/>
    <property type="evidence" value="ECO:0007669"/>
    <property type="project" value="UniProtKB-KW"/>
</dbReference>
<comment type="subcellular location">
    <subcellularLocation>
        <location evidence="1">Cell outer membrane</location>
        <topology evidence="1">Multi-pass membrane protein</topology>
    </subcellularLocation>
</comment>
<feature type="signal peptide" evidence="11">
    <location>
        <begin position="1"/>
        <end position="26"/>
    </location>
</feature>
<keyword evidence="4" id="KW-1134">Transmembrane beta strand</keyword>
<dbReference type="SUPFAM" id="SSF56935">
    <property type="entry name" value="Porins"/>
    <property type="match status" value="1"/>
</dbReference>
<organism evidence="13 14">
    <name type="scientific">Pandoraea iniqua</name>
    <dbReference type="NCBI Taxonomy" id="2508288"/>
    <lineage>
        <taxon>Bacteria</taxon>
        <taxon>Pseudomonadati</taxon>
        <taxon>Pseudomonadota</taxon>
        <taxon>Betaproteobacteria</taxon>
        <taxon>Burkholderiales</taxon>
        <taxon>Burkholderiaceae</taxon>
        <taxon>Pandoraea</taxon>
    </lineage>
</organism>
<dbReference type="PANTHER" id="PTHR34501">
    <property type="entry name" value="PROTEIN YDDL-RELATED"/>
    <property type="match status" value="1"/>
</dbReference>
<comment type="subunit">
    <text evidence="2">Homotrimer.</text>
</comment>
<evidence type="ECO:0000313" key="14">
    <source>
        <dbReference type="Proteomes" id="UP000333828"/>
    </source>
</evidence>
<evidence type="ECO:0000256" key="8">
    <source>
        <dbReference type="ARBA" id="ARBA00023114"/>
    </source>
</evidence>
<keyword evidence="8" id="KW-0626">Porin</keyword>
<evidence type="ECO:0000256" key="5">
    <source>
        <dbReference type="ARBA" id="ARBA00022692"/>
    </source>
</evidence>
<dbReference type="EMBL" id="CABPSI010000002">
    <property type="protein sequence ID" value="VVD93659.1"/>
    <property type="molecule type" value="Genomic_DNA"/>
</dbReference>
<keyword evidence="3" id="KW-0813">Transport</keyword>
<gene>
    <name evidence="13" type="ORF">PIN31115_01731</name>
</gene>
<feature type="chain" id="PRO_5030116951" evidence="11">
    <location>
        <begin position="27"/>
        <end position="347"/>
    </location>
</feature>
<reference evidence="13 14" key="1">
    <citation type="submission" date="2019-08" db="EMBL/GenBank/DDBJ databases">
        <authorList>
            <person name="Peeters C."/>
        </authorList>
    </citation>
    <scope>NUCLEOTIDE SEQUENCE [LARGE SCALE GENOMIC DNA]</scope>
    <source>
        <strain evidence="13 14">LMG 31115</strain>
    </source>
</reference>
<dbReference type="Gene3D" id="2.40.160.10">
    <property type="entry name" value="Porin"/>
    <property type="match status" value="1"/>
</dbReference>
<feature type="domain" description="Porin" evidence="12">
    <location>
        <begin position="16"/>
        <end position="331"/>
    </location>
</feature>
<evidence type="ECO:0000313" key="13">
    <source>
        <dbReference type="EMBL" id="VVD93659.1"/>
    </source>
</evidence>
<dbReference type="Pfam" id="PF13609">
    <property type="entry name" value="Porin_4"/>
    <property type="match status" value="1"/>
</dbReference>
<keyword evidence="5" id="KW-0812">Transmembrane</keyword>
<evidence type="ECO:0000256" key="3">
    <source>
        <dbReference type="ARBA" id="ARBA00022448"/>
    </source>
</evidence>
<evidence type="ECO:0000256" key="4">
    <source>
        <dbReference type="ARBA" id="ARBA00022452"/>
    </source>
</evidence>
<dbReference type="GO" id="GO:0009279">
    <property type="term" value="C:cell outer membrane"/>
    <property type="evidence" value="ECO:0007669"/>
    <property type="project" value="UniProtKB-SubCell"/>
</dbReference>
<sequence>MKKIKHWWIGAGVALATAGASQIAAAQSNVSLYGVVDVYVAAQKALGKERAWNVSPGGMATSFWGIGGREDLGNGYAAVFALEAFFQPNNGGTGRFAGDTFFGRNAYVGLSTPAGAFLIGRNTTPYYVSALRFNPFSTSFAFSPVLNHMYKGVSGQGLAGDNGWNNSLLYTTPGGSDWQASLIYGTGNKAGAQGQNQWGGNAIYAHGPFSATVAYQQVRYDKTPGDLTTQIAGFNLQSAVMAAVGYDFSVVKITALYQYLHDGIDSGDLNTHSGQIGASVPIGNGALLASWMYAKSHGRGDPIRSTWSVGYDYRLSKRTDLYAAYMQDRATGYSSGNTAGVGMRMAF</sequence>
<protein>
    <submittedName>
        <fullName evidence="13">Porin</fullName>
    </submittedName>
</protein>
<dbReference type="PANTHER" id="PTHR34501:SF9">
    <property type="entry name" value="MAJOR OUTER MEMBRANE PROTEIN P.IA"/>
    <property type="match status" value="1"/>
</dbReference>
<dbReference type="InterPro" id="IPR023614">
    <property type="entry name" value="Porin_dom_sf"/>
</dbReference>
<accession>A0A5E4TTS1</accession>
<keyword evidence="14" id="KW-1185">Reference proteome</keyword>
<keyword evidence="7" id="KW-0406">Ion transport</keyword>
<keyword evidence="10" id="KW-0998">Cell outer membrane</keyword>
<dbReference type="GO" id="GO:0046930">
    <property type="term" value="C:pore complex"/>
    <property type="evidence" value="ECO:0007669"/>
    <property type="project" value="UniProtKB-KW"/>
</dbReference>
<name>A0A5E4TTS1_9BURK</name>